<dbReference type="EMBL" id="JACXJA010000014">
    <property type="protein sequence ID" value="MBD2862697.1"/>
    <property type="molecule type" value="Genomic_DNA"/>
</dbReference>
<dbReference type="Pfam" id="PF14091">
    <property type="entry name" value="DUF4269"/>
    <property type="match status" value="1"/>
</dbReference>
<gene>
    <name evidence="1" type="ORF">IDH45_11960</name>
</gene>
<evidence type="ECO:0000313" key="2">
    <source>
        <dbReference type="Proteomes" id="UP000639396"/>
    </source>
</evidence>
<evidence type="ECO:0000313" key="1">
    <source>
        <dbReference type="EMBL" id="MBD2862697.1"/>
    </source>
</evidence>
<proteinExistence type="predicted"/>
<organism evidence="1 2">
    <name type="scientific">Paenibacillus oceani</name>
    <dbReference type="NCBI Taxonomy" id="2772510"/>
    <lineage>
        <taxon>Bacteria</taxon>
        <taxon>Bacillati</taxon>
        <taxon>Bacillota</taxon>
        <taxon>Bacilli</taxon>
        <taxon>Bacillales</taxon>
        <taxon>Paenibacillaceae</taxon>
        <taxon>Paenibacillus</taxon>
    </lineage>
</organism>
<accession>A0A927H025</accession>
<keyword evidence="2" id="KW-1185">Reference proteome</keyword>
<reference evidence="1" key="1">
    <citation type="submission" date="2020-09" db="EMBL/GenBank/DDBJ databases">
        <title>A novel bacterium of genus Paenibacillus, isolated from South China Sea.</title>
        <authorList>
            <person name="Huang H."/>
            <person name="Mo K."/>
            <person name="Hu Y."/>
        </authorList>
    </citation>
    <scope>NUCLEOTIDE SEQUENCE</scope>
    <source>
        <strain evidence="1">IB182363</strain>
    </source>
</reference>
<sequence length="189" mass="21374">MVDWTTITHMSRGTEVQRNASRIIRSYGLLEKLKPFRPAVVGTIPIAIDIPGSDLDIACEVEDFAYFEQTVREVFGHHEMFGYSYRSAEPPRAERAVVRFCCDGLPIEIYGEQTPVERQNGFIHMVVEARLLQLFGDPVRIAVLAKKRAGLKTEPAFADYFGLEGDPYQALLELAKEPDERLIQMLAGR</sequence>
<dbReference type="Proteomes" id="UP000639396">
    <property type="component" value="Unassembled WGS sequence"/>
</dbReference>
<dbReference type="InterPro" id="IPR025365">
    <property type="entry name" value="DUF4269"/>
</dbReference>
<protein>
    <submittedName>
        <fullName evidence="1">DUF4269 domain-containing protein</fullName>
    </submittedName>
</protein>
<dbReference type="AlphaFoldDB" id="A0A927H025"/>
<comment type="caution">
    <text evidence="1">The sequence shown here is derived from an EMBL/GenBank/DDBJ whole genome shotgun (WGS) entry which is preliminary data.</text>
</comment>
<name>A0A927H025_9BACL</name>